<dbReference type="InterPro" id="IPR004649">
    <property type="entry name" value="RNase_H2_suA"/>
</dbReference>
<evidence type="ECO:0000256" key="9">
    <source>
        <dbReference type="RuleBase" id="RU003515"/>
    </source>
</evidence>
<dbReference type="InterPro" id="IPR001352">
    <property type="entry name" value="RNase_HII/HIII"/>
</dbReference>
<comment type="catalytic activity">
    <reaction evidence="1 8 9">
        <text>Endonucleolytic cleavage to 5'-phosphomonoester.</text>
        <dbReference type="EC" id="3.1.26.4"/>
    </reaction>
</comment>
<dbReference type="GO" id="GO:0032299">
    <property type="term" value="C:ribonuclease H2 complex"/>
    <property type="evidence" value="ECO:0007669"/>
    <property type="project" value="TreeGrafter"/>
</dbReference>
<dbReference type="PROSITE" id="PS51975">
    <property type="entry name" value="RNASE_H_2"/>
    <property type="match status" value="1"/>
</dbReference>
<dbReference type="PANTHER" id="PTHR10954">
    <property type="entry name" value="RIBONUCLEASE H2 SUBUNIT A"/>
    <property type="match status" value="1"/>
</dbReference>
<dbReference type="NCBIfam" id="TIGR00729">
    <property type="entry name" value="ribonuclease HII"/>
    <property type="match status" value="1"/>
</dbReference>
<dbReference type="GO" id="GO:0043137">
    <property type="term" value="P:DNA replication, removal of RNA primer"/>
    <property type="evidence" value="ECO:0007669"/>
    <property type="project" value="TreeGrafter"/>
</dbReference>
<comment type="caution">
    <text evidence="12">The sequence shown here is derived from an EMBL/GenBank/DDBJ whole genome shotgun (WGS) entry which is preliminary data.</text>
</comment>
<comment type="function">
    <text evidence="9">Endonuclease that specifically degrades the RNA of RNA-DNA hybrids.</text>
</comment>
<dbReference type="GO" id="GO:0046872">
    <property type="term" value="F:metal ion binding"/>
    <property type="evidence" value="ECO:0007669"/>
    <property type="project" value="UniProtKB-KW"/>
</dbReference>
<dbReference type="Proteomes" id="UP000186594">
    <property type="component" value="Unassembled WGS sequence"/>
</dbReference>
<evidence type="ECO:0000256" key="8">
    <source>
        <dbReference type="PROSITE-ProRule" id="PRU01319"/>
    </source>
</evidence>
<keyword evidence="5 8" id="KW-0479">Metal-binding</keyword>
<dbReference type="OMA" id="WILGIFE"/>
<feature type="binding site" evidence="8">
    <location>
        <position position="100"/>
    </location>
    <ligand>
        <name>a divalent metal cation</name>
        <dbReference type="ChEBI" id="CHEBI:60240"/>
    </ligand>
</feature>
<dbReference type="FunFam" id="1.10.10.460:FF:000001">
    <property type="entry name" value="Ribonuclease"/>
    <property type="match status" value="1"/>
</dbReference>
<evidence type="ECO:0000313" key="12">
    <source>
        <dbReference type="EMBL" id="OLL26023.1"/>
    </source>
</evidence>
<dbReference type="Pfam" id="PF01351">
    <property type="entry name" value="RNase_HII"/>
    <property type="match status" value="1"/>
</dbReference>
<dbReference type="FunFam" id="3.30.420.10:FF:000016">
    <property type="entry name" value="Ribonuclease"/>
    <property type="match status" value="1"/>
</dbReference>
<dbReference type="OrthoDB" id="7462577at2759"/>
<feature type="binding site" evidence="8">
    <location>
        <position position="201"/>
    </location>
    <ligand>
        <name>a divalent metal cation</name>
        <dbReference type="ChEBI" id="CHEBI:60240"/>
    </ligand>
</feature>
<sequence>MESTIFPDQHQQSFVPEKQEEDKKLEETGLETVTQEIPSEISEIPSEISQISPEISEIPPDDDWIPPSVNLDSLTKTYTFESPLPIQLDTNSPVILGIDEAGRGPVLGPMVYAAAYCPATLDLGSSSFKDSKILKHTARRQLFRSLNPHLYIGYAVTVLSASAISAAMFANYNLNAQAHDTTIALIRRLSGSMNVSQIFVDTVGHPEPYQAKLQRLFPNIEITVAKKADSLYKIVSVASICAKVTRDGLIQEGRGSGYPSDPKTVAWLKENMDPVFGWDDQVRYSWGTAKQLLDTQVGVDWHDENKVPAWTQAPIIGIEWYGTTLTDPFD</sequence>
<accession>A0A1U7LTW8</accession>
<dbReference type="Gene3D" id="3.30.420.10">
    <property type="entry name" value="Ribonuclease H-like superfamily/Ribonuclease H"/>
    <property type="match status" value="1"/>
</dbReference>
<dbReference type="InterPro" id="IPR012337">
    <property type="entry name" value="RNaseH-like_sf"/>
</dbReference>
<evidence type="ECO:0000256" key="3">
    <source>
        <dbReference type="ARBA" id="ARBA00007058"/>
    </source>
</evidence>
<organism evidence="12 13">
    <name type="scientific">Neolecta irregularis (strain DAH-3)</name>
    <dbReference type="NCBI Taxonomy" id="1198029"/>
    <lineage>
        <taxon>Eukaryota</taxon>
        <taxon>Fungi</taxon>
        <taxon>Dikarya</taxon>
        <taxon>Ascomycota</taxon>
        <taxon>Taphrinomycotina</taxon>
        <taxon>Neolectales</taxon>
        <taxon>Neolectaceae</taxon>
        <taxon>Neolecta</taxon>
    </lineage>
</organism>
<evidence type="ECO:0000313" key="13">
    <source>
        <dbReference type="Proteomes" id="UP000186594"/>
    </source>
</evidence>
<evidence type="ECO:0000256" key="6">
    <source>
        <dbReference type="ARBA" id="ARBA00022759"/>
    </source>
</evidence>
<keyword evidence="4 8" id="KW-0540">Nuclease</keyword>
<protein>
    <recommendedName>
        <fullName evidence="9">Ribonuclease</fullName>
        <ecNumber evidence="9">3.1.26.4</ecNumber>
    </recommendedName>
</protein>
<feature type="binding site" evidence="8">
    <location>
        <position position="99"/>
    </location>
    <ligand>
        <name>a divalent metal cation</name>
        <dbReference type="ChEBI" id="CHEBI:60240"/>
    </ligand>
</feature>
<dbReference type="SUPFAM" id="SSF53098">
    <property type="entry name" value="Ribonuclease H-like"/>
    <property type="match status" value="1"/>
</dbReference>
<evidence type="ECO:0000256" key="2">
    <source>
        <dbReference type="ARBA" id="ARBA00001946"/>
    </source>
</evidence>
<dbReference type="EMBL" id="LXFE01000255">
    <property type="protein sequence ID" value="OLL26023.1"/>
    <property type="molecule type" value="Genomic_DNA"/>
</dbReference>
<reference evidence="12 13" key="1">
    <citation type="submission" date="2016-04" db="EMBL/GenBank/DDBJ databases">
        <title>Evolutionary innovation and constraint leading to complex multicellularity in the Ascomycota.</title>
        <authorList>
            <person name="Cisse O."/>
            <person name="Nguyen A."/>
            <person name="Hewitt D.A."/>
            <person name="Jedd G."/>
            <person name="Stajich J.E."/>
        </authorList>
    </citation>
    <scope>NUCLEOTIDE SEQUENCE [LARGE SCALE GENOMIC DNA]</scope>
    <source>
        <strain evidence="12 13">DAH-3</strain>
    </source>
</reference>
<dbReference type="InterPro" id="IPR024567">
    <property type="entry name" value="RNase_HII/HIII_dom"/>
</dbReference>
<feature type="region of interest" description="Disordered" evidence="10">
    <location>
        <begin position="1"/>
        <end position="31"/>
    </location>
</feature>
<dbReference type="InterPro" id="IPR023160">
    <property type="entry name" value="RNase_HII_hlx-loop-hlx_cap_dom"/>
</dbReference>
<evidence type="ECO:0000256" key="4">
    <source>
        <dbReference type="ARBA" id="ARBA00022722"/>
    </source>
</evidence>
<dbReference type="GO" id="GO:0004523">
    <property type="term" value="F:RNA-DNA hybrid ribonuclease activity"/>
    <property type="evidence" value="ECO:0007669"/>
    <property type="project" value="UniProtKB-UniRule"/>
</dbReference>
<dbReference type="GO" id="GO:0006298">
    <property type="term" value="P:mismatch repair"/>
    <property type="evidence" value="ECO:0007669"/>
    <property type="project" value="TreeGrafter"/>
</dbReference>
<comment type="cofactor">
    <cofactor evidence="2">
        <name>Mg(2+)</name>
        <dbReference type="ChEBI" id="CHEBI:18420"/>
    </cofactor>
</comment>
<keyword evidence="13" id="KW-1185">Reference proteome</keyword>
<dbReference type="AlphaFoldDB" id="A0A1U7LTW8"/>
<feature type="domain" description="RNase H type-2" evidence="11">
    <location>
        <begin position="93"/>
        <end position="298"/>
    </location>
</feature>
<gene>
    <name evidence="12" type="ORF">NEOLI_004183</name>
</gene>
<feature type="compositionally biased region" description="Basic and acidic residues" evidence="10">
    <location>
        <begin position="17"/>
        <end position="27"/>
    </location>
</feature>
<dbReference type="InterPro" id="IPR036397">
    <property type="entry name" value="RNaseH_sf"/>
</dbReference>
<dbReference type="GO" id="GO:0003723">
    <property type="term" value="F:RNA binding"/>
    <property type="evidence" value="ECO:0007669"/>
    <property type="project" value="UniProtKB-UniRule"/>
</dbReference>
<evidence type="ECO:0000259" key="11">
    <source>
        <dbReference type="PROSITE" id="PS51975"/>
    </source>
</evidence>
<evidence type="ECO:0000256" key="5">
    <source>
        <dbReference type="ARBA" id="ARBA00022723"/>
    </source>
</evidence>
<keyword evidence="7 8" id="KW-0378">Hydrolase</keyword>
<evidence type="ECO:0000256" key="7">
    <source>
        <dbReference type="ARBA" id="ARBA00022801"/>
    </source>
</evidence>
<comment type="cofactor">
    <cofactor evidence="8">
        <name>Mn(2+)</name>
        <dbReference type="ChEBI" id="CHEBI:29035"/>
    </cofactor>
    <cofactor evidence="8">
        <name>Mg(2+)</name>
        <dbReference type="ChEBI" id="CHEBI:18420"/>
    </cofactor>
    <text evidence="8">Manganese or magnesium. Binds 1 divalent metal ion per monomer in the absence of substrate. May bind a second metal ion after substrate binding.</text>
</comment>
<comment type="similarity">
    <text evidence="3">Belongs to the RNase HII family. Eukaryotic subfamily.</text>
</comment>
<dbReference type="STRING" id="1198029.A0A1U7LTW8"/>
<evidence type="ECO:0000256" key="10">
    <source>
        <dbReference type="SAM" id="MobiDB-lite"/>
    </source>
</evidence>
<dbReference type="PANTHER" id="PTHR10954:SF7">
    <property type="entry name" value="RIBONUCLEASE H2 SUBUNIT A"/>
    <property type="match status" value="1"/>
</dbReference>
<proteinExistence type="inferred from homology"/>
<dbReference type="CDD" id="cd07181">
    <property type="entry name" value="RNase_HII_eukaryota_like"/>
    <property type="match status" value="1"/>
</dbReference>
<dbReference type="EC" id="3.1.26.4" evidence="9"/>
<keyword evidence="6 8" id="KW-0255">Endonuclease</keyword>
<name>A0A1U7LTW8_NEOID</name>
<dbReference type="Gene3D" id="1.10.10.460">
    <property type="entry name" value="Ribonuclease hii. Domain 2"/>
    <property type="match status" value="1"/>
</dbReference>
<evidence type="ECO:0000256" key="1">
    <source>
        <dbReference type="ARBA" id="ARBA00000077"/>
    </source>
</evidence>